<keyword evidence="4 7" id="KW-0808">Transferase</keyword>
<dbReference type="EMBL" id="CP155573">
    <property type="protein sequence ID" value="XFO67741.1"/>
    <property type="molecule type" value="Genomic_DNA"/>
</dbReference>
<dbReference type="Proteomes" id="UP000216752">
    <property type="component" value="Chromosome"/>
</dbReference>
<keyword evidence="5" id="KW-0472">Membrane</keyword>
<evidence type="ECO:0000256" key="5">
    <source>
        <dbReference type="ARBA" id="ARBA00023136"/>
    </source>
</evidence>
<evidence type="ECO:0000256" key="1">
    <source>
        <dbReference type="ARBA" id="ARBA00004533"/>
    </source>
</evidence>
<sequence>MTYQLVRCISWIFFRLSRSTQLYISHILGNIFWRFLSNKRKLSVTENISATLTMPEQEAKKIARKNISHFSKMFMDMLCYPLLSKHNINQILRIHGAENIDNALALGTGVVMATGHYGNWKLLGTGLAFYGYPMVSIARRQQQTNGFERFLCEYLTLSGGKSLYTTEVRDIVRILGENQIPLILIDHDVQPNGVWVDFLGRKTSMLPGAAILARIKNAPIVPAFITEAPDEIYDLYIYPPLTVDKTQDKCTCIKETMQTLSHILEEQIRKQPHEWFWFHNR</sequence>
<evidence type="ECO:0000256" key="4">
    <source>
        <dbReference type="ARBA" id="ARBA00022679"/>
    </source>
</evidence>
<evidence type="ECO:0000256" key="6">
    <source>
        <dbReference type="ARBA" id="ARBA00023315"/>
    </source>
</evidence>
<dbReference type="Pfam" id="PF03279">
    <property type="entry name" value="Lip_A_acyltrans"/>
    <property type="match status" value="1"/>
</dbReference>
<keyword evidence="8" id="KW-1185">Reference proteome</keyword>
<proteinExistence type="predicted"/>
<name>A0ABZ3IQC1_9FIRM</name>
<protein>
    <submittedName>
        <fullName evidence="7">Lipid A biosynthesis lauroyltransferase</fullName>
        <ecNumber evidence="7">2.3.1.241</ecNumber>
    </submittedName>
</protein>
<evidence type="ECO:0000313" key="8">
    <source>
        <dbReference type="Proteomes" id="UP000216752"/>
    </source>
</evidence>
<keyword evidence="3" id="KW-0997">Cell inner membrane</keyword>
<keyword evidence="2" id="KW-1003">Cell membrane</keyword>
<evidence type="ECO:0000313" key="7">
    <source>
        <dbReference type="EMBL" id="XFO67741.1"/>
    </source>
</evidence>
<dbReference type="RefSeq" id="WP_094606128.1">
    <property type="nucleotide sequence ID" value="NZ_CP155573.1"/>
</dbReference>
<comment type="subcellular location">
    <subcellularLocation>
        <location evidence="1">Cell inner membrane</location>
    </subcellularLocation>
</comment>
<dbReference type="InterPro" id="IPR004960">
    <property type="entry name" value="LipA_acyltrans"/>
</dbReference>
<accession>A0ABZ3IQC1</accession>
<evidence type="ECO:0000256" key="2">
    <source>
        <dbReference type="ARBA" id="ARBA00022475"/>
    </source>
</evidence>
<dbReference type="EC" id="2.3.1.241" evidence="7"/>
<gene>
    <name evidence="7" type="primary">lpxL_1</name>
    <name evidence="7" type="ORF">SPSIL_039600</name>
</gene>
<organism evidence="7 8">
    <name type="scientific">Sporomusa silvacetica DSM 10669</name>
    <dbReference type="NCBI Taxonomy" id="1123289"/>
    <lineage>
        <taxon>Bacteria</taxon>
        <taxon>Bacillati</taxon>
        <taxon>Bacillota</taxon>
        <taxon>Negativicutes</taxon>
        <taxon>Selenomonadales</taxon>
        <taxon>Sporomusaceae</taxon>
        <taxon>Sporomusa</taxon>
    </lineage>
</organism>
<evidence type="ECO:0000256" key="3">
    <source>
        <dbReference type="ARBA" id="ARBA00022519"/>
    </source>
</evidence>
<keyword evidence="6 7" id="KW-0012">Acyltransferase</keyword>
<dbReference type="GO" id="GO:0008913">
    <property type="term" value="F:Kdo2-lipid IVA acyltransferase activity"/>
    <property type="evidence" value="ECO:0007669"/>
    <property type="project" value="UniProtKB-EC"/>
</dbReference>
<dbReference type="PANTHER" id="PTHR30606:SF10">
    <property type="entry name" value="PHOSPHATIDYLINOSITOL MANNOSIDE ACYLTRANSFERASE"/>
    <property type="match status" value="1"/>
</dbReference>
<dbReference type="PANTHER" id="PTHR30606">
    <property type="entry name" value="LIPID A BIOSYNTHESIS LAUROYL ACYLTRANSFERASE"/>
    <property type="match status" value="1"/>
</dbReference>
<dbReference type="CDD" id="cd07984">
    <property type="entry name" value="LPLAT_LABLAT-like"/>
    <property type="match status" value="1"/>
</dbReference>
<reference evidence="7" key="1">
    <citation type="submission" date="2024-05" db="EMBL/GenBank/DDBJ databases">
        <title>Isolation and characterization of Sporomusa carbonis sp. nov., a carboxydotrophic hydrogenogen in the genus of Sporomusa isolated from a charcoal burning pile.</title>
        <authorList>
            <person name="Boeer T."/>
            <person name="Rosenbaum F."/>
            <person name="Eysell L."/>
            <person name="Mueller V."/>
            <person name="Daniel R."/>
            <person name="Poehlein A."/>
        </authorList>
    </citation>
    <scope>NUCLEOTIDE SEQUENCE [LARGE SCALE GENOMIC DNA]</scope>
    <source>
        <strain evidence="7">DSM 10669</strain>
    </source>
</reference>